<evidence type="ECO:0000313" key="7">
    <source>
        <dbReference type="Proteomes" id="UP000030011"/>
    </source>
</evidence>
<evidence type="ECO:0000259" key="5">
    <source>
        <dbReference type="Pfam" id="PF12804"/>
    </source>
</evidence>
<dbReference type="AlphaFoldDB" id="A0A0A0JHV3"/>
<evidence type="ECO:0000256" key="4">
    <source>
        <dbReference type="ARBA" id="ARBA00023134"/>
    </source>
</evidence>
<dbReference type="Gene3D" id="3.90.550.10">
    <property type="entry name" value="Spore Coat Polysaccharide Biosynthesis Protein SpsA, Chain A"/>
    <property type="match status" value="1"/>
</dbReference>
<reference evidence="6 7" key="1">
    <citation type="submission" date="2013-08" db="EMBL/GenBank/DDBJ databases">
        <title>The genome sequence of Knoellia subterranea.</title>
        <authorList>
            <person name="Zhu W."/>
            <person name="Wang G."/>
        </authorList>
    </citation>
    <scope>NUCLEOTIDE SEQUENCE [LARGE SCALE GENOMIC DNA]</scope>
    <source>
        <strain evidence="6 7">KCTC 19937</strain>
    </source>
</reference>
<keyword evidence="3" id="KW-0547">Nucleotide-binding</keyword>
<keyword evidence="2 6" id="KW-0548">Nucleotidyltransferase</keyword>
<accession>A0A0A0JHV3</accession>
<sequence>MHEPDPHAWWVVVPVKGGPSAKSRLRASLDDATLVAAIVHDTLAVATSVVGSARVVVVTGDAHETEYARAEGHAVVADPGAGIDGACLVGVEHALGHGALRVAVLLGDHPALTPVELTAALKAGSRHTTCFVPDADGTGTALLATTAGVAPEVSFGAGSAARHEGLGHTRLDLDLPGLRHDVDDEASLAERAVQRTLGPRTRHALGR</sequence>
<dbReference type="InterPro" id="IPR029044">
    <property type="entry name" value="Nucleotide-diphossugar_trans"/>
</dbReference>
<dbReference type="Pfam" id="PF12804">
    <property type="entry name" value="NTP_transf_3"/>
    <property type="match status" value="1"/>
</dbReference>
<dbReference type="InterPro" id="IPR025877">
    <property type="entry name" value="MobA-like_NTP_Trfase"/>
</dbReference>
<dbReference type="GO" id="GO:0005525">
    <property type="term" value="F:GTP binding"/>
    <property type="evidence" value="ECO:0007669"/>
    <property type="project" value="UniProtKB-KW"/>
</dbReference>
<protein>
    <submittedName>
        <fullName evidence="6">2-phospho-L-lactate guanylyltransferase</fullName>
    </submittedName>
</protein>
<evidence type="ECO:0000256" key="2">
    <source>
        <dbReference type="ARBA" id="ARBA00022695"/>
    </source>
</evidence>
<dbReference type="EMBL" id="AVPK01000008">
    <property type="protein sequence ID" value="KGN36703.1"/>
    <property type="molecule type" value="Genomic_DNA"/>
</dbReference>
<keyword evidence="4" id="KW-0342">GTP-binding</keyword>
<organism evidence="6 7">
    <name type="scientific">Knoellia subterranea KCTC 19937</name>
    <dbReference type="NCBI Taxonomy" id="1385521"/>
    <lineage>
        <taxon>Bacteria</taxon>
        <taxon>Bacillati</taxon>
        <taxon>Actinomycetota</taxon>
        <taxon>Actinomycetes</taxon>
        <taxon>Micrococcales</taxon>
        <taxon>Intrasporangiaceae</taxon>
        <taxon>Knoellia</taxon>
    </lineage>
</organism>
<feature type="domain" description="MobA-like NTP transferase" evidence="5">
    <location>
        <begin position="43"/>
        <end position="151"/>
    </location>
</feature>
<proteinExistence type="predicted"/>
<keyword evidence="7" id="KW-1185">Reference proteome</keyword>
<dbReference type="Proteomes" id="UP000030011">
    <property type="component" value="Unassembled WGS sequence"/>
</dbReference>
<dbReference type="NCBIfam" id="TIGR03552">
    <property type="entry name" value="F420_cofC"/>
    <property type="match status" value="1"/>
</dbReference>
<keyword evidence="1 6" id="KW-0808">Transferase</keyword>
<gene>
    <name evidence="6" type="ORF">N803_16890</name>
</gene>
<evidence type="ECO:0000313" key="6">
    <source>
        <dbReference type="EMBL" id="KGN36703.1"/>
    </source>
</evidence>
<evidence type="ECO:0000256" key="1">
    <source>
        <dbReference type="ARBA" id="ARBA00022679"/>
    </source>
</evidence>
<dbReference type="eggNOG" id="COG1920">
    <property type="taxonomic scope" value="Bacteria"/>
</dbReference>
<dbReference type="GO" id="GO:0043814">
    <property type="term" value="F:phospholactate guanylyltransferase activity"/>
    <property type="evidence" value="ECO:0007669"/>
    <property type="project" value="InterPro"/>
</dbReference>
<dbReference type="STRING" id="1385521.N803_16890"/>
<dbReference type="RefSeq" id="WP_035906069.1">
    <property type="nucleotide sequence ID" value="NZ_AVPK01000008.1"/>
</dbReference>
<comment type="caution">
    <text evidence="6">The sequence shown here is derived from an EMBL/GenBank/DDBJ whole genome shotgun (WGS) entry which is preliminary data.</text>
</comment>
<dbReference type="InterPro" id="IPR002835">
    <property type="entry name" value="CofC"/>
</dbReference>
<name>A0A0A0JHV3_9MICO</name>
<dbReference type="PANTHER" id="PTHR40392">
    <property type="entry name" value="2-PHOSPHO-L-LACTATE GUANYLYLTRANSFERASE"/>
    <property type="match status" value="1"/>
</dbReference>
<dbReference type="SUPFAM" id="SSF53448">
    <property type="entry name" value="Nucleotide-diphospho-sugar transferases"/>
    <property type="match status" value="1"/>
</dbReference>
<dbReference type="OrthoDB" id="9151145at2"/>
<evidence type="ECO:0000256" key="3">
    <source>
        <dbReference type="ARBA" id="ARBA00022741"/>
    </source>
</evidence>
<dbReference type="PANTHER" id="PTHR40392:SF1">
    <property type="entry name" value="2-PHOSPHO-L-LACTATE GUANYLYLTRANSFERASE"/>
    <property type="match status" value="1"/>
</dbReference>